<dbReference type="Gene3D" id="1.10.10.10">
    <property type="entry name" value="Winged helix-like DNA-binding domain superfamily/Winged helix DNA-binding domain"/>
    <property type="match status" value="1"/>
</dbReference>
<feature type="domain" description="DnaB/C C-terminal" evidence="2">
    <location>
        <begin position="126"/>
        <end position="182"/>
    </location>
</feature>
<dbReference type="SUPFAM" id="SSF158499">
    <property type="entry name" value="DnaD domain-like"/>
    <property type="match status" value="1"/>
</dbReference>
<gene>
    <name evidence="4" type="ORF">N7603_01735</name>
</gene>
<protein>
    <submittedName>
        <fullName evidence="4">DnaD domain protein</fullName>
    </submittedName>
</protein>
<dbReference type="InterPro" id="IPR036388">
    <property type="entry name" value="WH-like_DNA-bd_sf"/>
</dbReference>
<dbReference type="Gene3D" id="1.10.10.630">
    <property type="entry name" value="DnaD domain-like"/>
    <property type="match status" value="1"/>
</dbReference>
<dbReference type="Proteomes" id="UP001209076">
    <property type="component" value="Unassembled WGS sequence"/>
</dbReference>
<dbReference type="Pfam" id="PF21984">
    <property type="entry name" value="DnaD_N"/>
    <property type="match status" value="1"/>
</dbReference>
<feature type="domain" description="DnaD N-terminal" evidence="3">
    <location>
        <begin position="13"/>
        <end position="112"/>
    </location>
</feature>
<evidence type="ECO:0000313" key="4">
    <source>
        <dbReference type="EMBL" id="MCU0104374.1"/>
    </source>
</evidence>
<comment type="similarity">
    <text evidence="1">Belongs to the DnaB/DnaD family.</text>
</comment>
<dbReference type="EMBL" id="JAOEGN010000002">
    <property type="protein sequence ID" value="MCU0104374.1"/>
    <property type="molecule type" value="Genomic_DNA"/>
</dbReference>
<evidence type="ECO:0000259" key="3">
    <source>
        <dbReference type="Pfam" id="PF21984"/>
    </source>
</evidence>
<sequence>MFRKMIEEGYLNIHKLILKEQTKLGLQSDEVVLLSALATLIEKKKNTVSITSLSKTLNLSVSKTGELFTEMIQKGYLNTELELKSDGKEKEVFSLDPLFEKIKAIFETEINQQKEIKQDSDIVYVIQAIEKAFDRALSSFDLEMIKEWFTESFTRAQIENAIAVALNHHKKTVSYLDRVLRSDDLQPTQLDDKKKAAIDKLMRGIK</sequence>
<evidence type="ECO:0000313" key="5">
    <source>
        <dbReference type="Proteomes" id="UP001209076"/>
    </source>
</evidence>
<dbReference type="InterPro" id="IPR034829">
    <property type="entry name" value="DnaD-like_sf"/>
</dbReference>
<dbReference type="NCBIfam" id="TIGR01446">
    <property type="entry name" value="DnaD_dom"/>
    <property type="match status" value="1"/>
</dbReference>
<name>A0ABT2PVK9_9MOLU</name>
<organism evidence="4 5">
    <name type="scientific">Paracholeplasma vituli</name>
    <dbReference type="NCBI Taxonomy" id="69473"/>
    <lineage>
        <taxon>Bacteria</taxon>
        <taxon>Bacillati</taxon>
        <taxon>Mycoplasmatota</taxon>
        <taxon>Mollicutes</taxon>
        <taxon>Acholeplasmatales</taxon>
        <taxon>Acholeplasmataceae</taxon>
        <taxon>Paracholeplasma</taxon>
    </lineage>
</organism>
<keyword evidence="5" id="KW-1185">Reference proteome</keyword>
<dbReference type="InterPro" id="IPR053843">
    <property type="entry name" value="DnaD_N"/>
</dbReference>
<dbReference type="RefSeq" id="WP_262095599.1">
    <property type="nucleotide sequence ID" value="NZ_JAOEGN010000002.1"/>
</dbReference>
<dbReference type="InterPro" id="IPR006343">
    <property type="entry name" value="DnaB/C_C"/>
</dbReference>
<evidence type="ECO:0000259" key="2">
    <source>
        <dbReference type="Pfam" id="PF07261"/>
    </source>
</evidence>
<proteinExistence type="inferred from homology"/>
<comment type="caution">
    <text evidence="4">The sequence shown here is derived from an EMBL/GenBank/DDBJ whole genome shotgun (WGS) entry which is preliminary data.</text>
</comment>
<accession>A0ABT2PVK9</accession>
<dbReference type="Pfam" id="PF07261">
    <property type="entry name" value="DnaB_2"/>
    <property type="match status" value="1"/>
</dbReference>
<evidence type="ECO:0000256" key="1">
    <source>
        <dbReference type="ARBA" id="ARBA00093462"/>
    </source>
</evidence>
<reference evidence="5" key="1">
    <citation type="submission" date="2023-07" db="EMBL/GenBank/DDBJ databases">
        <title>Novel Mycoplasma species identified in domestic and wild animals.</title>
        <authorList>
            <person name="Volokhov D.V."/>
            <person name="Furtak V.A."/>
            <person name="Zagorodnyaya T.A."/>
        </authorList>
    </citation>
    <scope>NUCLEOTIDE SEQUENCE [LARGE SCALE GENOMIC DNA]</scope>
    <source>
        <strain evidence="5">92-19</strain>
    </source>
</reference>